<feature type="compositionally biased region" description="Acidic residues" evidence="5">
    <location>
        <begin position="797"/>
        <end position="807"/>
    </location>
</feature>
<dbReference type="Pfam" id="PF01590">
    <property type="entry name" value="GAF"/>
    <property type="match status" value="1"/>
</dbReference>
<sequence length="807" mass="89887">MVGAVIWPLLWCTILLSTFTTTSSIASAGAMMDEHDRRRPALLKSDLLNPTEYIPTKDTLTCYVCMRKFNLLRHKHNCALCGEVMCSKCFFHVPVTAHPTERYFAMVCAPCYKADDRLGPTSGVLKEESDDDDAGYHSSYQSSYHNSYHDSYQGSYQDHFSIGNASLISDSNPSLWSPERKTSFASRSAFDSLRSSTALLPAPEDGDGTTNSHAIAPIEASKAPTRVAKSGRGSKWPSKMLFVYPEDLLKEFVPKGKRSKCDRCKRSFTLFRHKYQCQTCGEVFCSHCTTNQLALRPDGQSSFDVTVCWTCVHISMVQGNFSNCRALQKAVMGLFHDPHYPPPNTNQVDHRVLRLEAAHVIPYDRLMKKSLWVSLKDRSNCRACHDKFRFIMRKDHCRLCGEAFCFMCLFDILVSDVPRQGEWQVAPICQACSTNTTKRFEPETASRYISGAGNANATTNSRIVRSRASSAEAPSMSRKPSTVAMRPPSEYRRGSNPEMNRSYPLDFSWGCQWPKAPTLPNESDRLAALHAYEILDTPREDVFDIICELASNALKCPIAAVSLIDHDRQWFKASVGLAQDVIPRDVAFCAHTIVSHDTMIVLDALRDRRFVMNPLVTGPAGVRFYAGTPIVTSNGQAIGTVFVFDNEPRQLGFSDIATLEKLATVAMKNIDDRKEVWGKKLSPLPTVPETVHEEAHPAIIEPSTSATTSPTTSTPTDVVVEAPAPTSDGSNLEAMIMALLCRTTDTQQALASQQCVLFQTLGQHTAELDRLDRLARRMEAKLYADAEETKQQHSSSGEDDDETFVLR</sequence>
<dbReference type="InterPro" id="IPR017455">
    <property type="entry name" value="Znf_FYVE-rel"/>
</dbReference>
<name>T0QIX5_SAPDV</name>
<evidence type="ECO:0000313" key="8">
    <source>
        <dbReference type="EMBL" id="EQC34671.1"/>
    </source>
</evidence>
<feature type="domain" description="FYVE-type" evidence="7">
    <location>
        <begin position="56"/>
        <end position="116"/>
    </location>
</feature>
<reference evidence="8 9" key="1">
    <citation type="submission" date="2012-04" db="EMBL/GenBank/DDBJ databases">
        <title>The Genome Sequence of Saprolegnia declina VS20.</title>
        <authorList>
            <consortium name="The Broad Institute Genome Sequencing Platform"/>
            <person name="Russ C."/>
            <person name="Nusbaum C."/>
            <person name="Tyler B."/>
            <person name="van West P."/>
            <person name="Dieguez-Uribeondo J."/>
            <person name="de Bruijn I."/>
            <person name="Tripathy S."/>
            <person name="Jiang R."/>
            <person name="Young S.K."/>
            <person name="Zeng Q."/>
            <person name="Gargeya S."/>
            <person name="Fitzgerald M."/>
            <person name="Haas B."/>
            <person name="Abouelleil A."/>
            <person name="Alvarado L."/>
            <person name="Arachchi H.M."/>
            <person name="Berlin A."/>
            <person name="Chapman S.B."/>
            <person name="Goldberg J."/>
            <person name="Griggs A."/>
            <person name="Gujja S."/>
            <person name="Hansen M."/>
            <person name="Howarth C."/>
            <person name="Imamovic A."/>
            <person name="Larimer J."/>
            <person name="McCowen C."/>
            <person name="Montmayeur A."/>
            <person name="Murphy C."/>
            <person name="Neiman D."/>
            <person name="Pearson M."/>
            <person name="Priest M."/>
            <person name="Roberts A."/>
            <person name="Saif S."/>
            <person name="Shea T."/>
            <person name="Sisk P."/>
            <person name="Sykes S."/>
            <person name="Wortman J."/>
            <person name="Nusbaum C."/>
            <person name="Birren B."/>
        </authorList>
    </citation>
    <scope>NUCLEOTIDE SEQUENCE [LARGE SCALE GENOMIC DNA]</scope>
    <source>
        <strain evidence="8 9">VS20</strain>
    </source>
</reference>
<evidence type="ECO:0000256" key="6">
    <source>
        <dbReference type="SAM" id="SignalP"/>
    </source>
</evidence>
<keyword evidence="1" id="KW-0479">Metal-binding</keyword>
<dbReference type="PANTHER" id="PTHR43102:SF2">
    <property type="entry name" value="GAF DOMAIN-CONTAINING PROTEIN"/>
    <property type="match status" value="1"/>
</dbReference>
<dbReference type="InterPro" id="IPR003018">
    <property type="entry name" value="GAF"/>
</dbReference>
<dbReference type="GO" id="GO:0008270">
    <property type="term" value="F:zinc ion binding"/>
    <property type="evidence" value="ECO:0007669"/>
    <property type="project" value="UniProtKB-KW"/>
</dbReference>
<feature type="region of interest" description="Disordered" evidence="5">
    <location>
        <begin position="466"/>
        <end position="497"/>
    </location>
</feature>
<dbReference type="InterPro" id="IPR011011">
    <property type="entry name" value="Znf_FYVE_PHD"/>
</dbReference>
<evidence type="ECO:0000313" key="9">
    <source>
        <dbReference type="Proteomes" id="UP000030762"/>
    </source>
</evidence>
<dbReference type="SMART" id="SM00065">
    <property type="entry name" value="GAF"/>
    <property type="match status" value="1"/>
</dbReference>
<feature type="compositionally biased region" description="Low complexity" evidence="5">
    <location>
        <begin position="702"/>
        <end position="716"/>
    </location>
</feature>
<dbReference type="Gene3D" id="3.30.40.10">
    <property type="entry name" value="Zinc/RING finger domain, C3HC4 (zinc finger)"/>
    <property type="match status" value="3"/>
</dbReference>
<evidence type="ECO:0000256" key="3">
    <source>
        <dbReference type="ARBA" id="ARBA00022833"/>
    </source>
</evidence>
<feature type="region of interest" description="Disordered" evidence="5">
    <location>
        <begin position="699"/>
        <end position="726"/>
    </location>
</feature>
<dbReference type="GeneID" id="19948717"/>
<dbReference type="VEuPathDB" id="FungiDB:SDRG_07990"/>
<evidence type="ECO:0000256" key="1">
    <source>
        <dbReference type="ARBA" id="ARBA00022723"/>
    </source>
</evidence>
<keyword evidence="3" id="KW-0862">Zinc</keyword>
<dbReference type="Pfam" id="PF01363">
    <property type="entry name" value="FYVE"/>
    <property type="match status" value="3"/>
</dbReference>
<dbReference type="PROSITE" id="PS50178">
    <property type="entry name" value="ZF_FYVE"/>
    <property type="match status" value="3"/>
</dbReference>
<dbReference type="InterPro" id="IPR013083">
    <property type="entry name" value="Znf_RING/FYVE/PHD"/>
</dbReference>
<keyword evidence="2 4" id="KW-0863">Zinc-finger</keyword>
<feature type="domain" description="FYVE-type" evidence="7">
    <location>
        <begin position="375"/>
        <end position="437"/>
    </location>
</feature>
<dbReference type="InterPro" id="IPR000306">
    <property type="entry name" value="Znf_FYVE"/>
</dbReference>
<feature type="signal peptide" evidence="6">
    <location>
        <begin position="1"/>
        <end position="24"/>
    </location>
</feature>
<feature type="chain" id="PRO_5007727364" description="FYVE-type domain-containing protein" evidence="6">
    <location>
        <begin position="25"/>
        <end position="807"/>
    </location>
</feature>
<dbReference type="eggNOG" id="ENOG502S4AT">
    <property type="taxonomic scope" value="Eukaryota"/>
</dbReference>
<keyword evidence="6" id="KW-0732">Signal</keyword>
<evidence type="ECO:0000259" key="7">
    <source>
        <dbReference type="PROSITE" id="PS50178"/>
    </source>
</evidence>
<feature type="region of interest" description="Disordered" evidence="5">
    <location>
        <begin position="122"/>
        <end position="142"/>
    </location>
</feature>
<feature type="region of interest" description="Disordered" evidence="5">
    <location>
        <begin position="785"/>
        <end position="807"/>
    </location>
</feature>
<dbReference type="RefSeq" id="XP_008612077.1">
    <property type="nucleotide sequence ID" value="XM_008613855.1"/>
</dbReference>
<dbReference type="EMBL" id="JH767154">
    <property type="protein sequence ID" value="EQC34672.1"/>
    <property type="molecule type" value="Genomic_DNA"/>
</dbReference>
<evidence type="ECO:0000256" key="4">
    <source>
        <dbReference type="PROSITE-ProRule" id="PRU00091"/>
    </source>
</evidence>
<dbReference type="CDD" id="cd00065">
    <property type="entry name" value="FYVE_like_SF"/>
    <property type="match status" value="1"/>
</dbReference>
<dbReference type="STRING" id="1156394.T0QIX5"/>
<dbReference type="EMBL" id="JH767154">
    <property type="protein sequence ID" value="EQC34671.1"/>
    <property type="molecule type" value="Genomic_DNA"/>
</dbReference>
<dbReference type="SUPFAM" id="SSF57903">
    <property type="entry name" value="FYVE/PHD zinc finger"/>
    <property type="match status" value="3"/>
</dbReference>
<evidence type="ECO:0000256" key="2">
    <source>
        <dbReference type="ARBA" id="ARBA00022771"/>
    </source>
</evidence>
<protein>
    <recommendedName>
        <fullName evidence="7">FYVE-type domain-containing protein</fullName>
    </recommendedName>
</protein>
<dbReference type="SMART" id="SM00064">
    <property type="entry name" value="FYVE"/>
    <property type="match status" value="3"/>
</dbReference>
<dbReference type="Gene3D" id="3.30.450.40">
    <property type="match status" value="1"/>
</dbReference>
<dbReference type="AlphaFoldDB" id="T0QIX5"/>
<proteinExistence type="predicted"/>
<dbReference type="OMA" id="NQVEHRV"/>
<accession>T0QIX5</accession>
<dbReference type="RefSeq" id="XP_008612078.1">
    <property type="nucleotide sequence ID" value="XM_008613856.1"/>
</dbReference>
<dbReference type="InterPro" id="IPR029016">
    <property type="entry name" value="GAF-like_dom_sf"/>
</dbReference>
<evidence type="ECO:0000256" key="5">
    <source>
        <dbReference type="SAM" id="MobiDB-lite"/>
    </source>
</evidence>
<dbReference type="Proteomes" id="UP000030762">
    <property type="component" value="Unassembled WGS sequence"/>
</dbReference>
<gene>
    <name evidence="8" type="ORF">SDRG_07990</name>
</gene>
<dbReference type="OrthoDB" id="407673at2759"/>
<dbReference type="InParanoid" id="T0QIX5"/>
<feature type="domain" description="FYVE-type" evidence="7">
    <location>
        <begin position="255"/>
        <end position="311"/>
    </location>
</feature>
<dbReference type="SUPFAM" id="SSF55781">
    <property type="entry name" value="GAF domain-like"/>
    <property type="match status" value="1"/>
</dbReference>
<keyword evidence="9" id="KW-1185">Reference proteome</keyword>
<organism evidence="8 9">
    <name type="scientific">Saprolegnia diclina (strain VS20)</name>
    <dbReference type="NCBI Taxonomy" id="1156394"/>
    <lineage>
        <taxon>Eukaryota</taxon>
        <taxon>Sar</taxon>
        <taxon>Stramenopiles</taxon>
        <taxon>Oomycota</taxon>
        <taxon>Saprolegniomycetes</taxon>
        <taxon>Saprolegniales</taxon>
        <taxon>Saprolegniaceae</taxon>
        <taxon>Saprolegnia</taxon>
    </lineage>
</organism>
<dbReference type="PANTHER" id="PTHR43102">
    <property type="entry name" value="SLR1143 PROTEIN"/>
    <property type="match status" value="1"/>
</dbReference>